<evidence type="ECO:0000313" key="4">
    <source>
        <dbReference type="Proteomes" id="UP000193411"/>
    </source>
</evidence>
<dbReference type="Gene3D" id="3.30.710.10">
    <property type="entry name" value="Potassium Channel Kv1.1, Chain A"/>
    <property type="match status" value="1"/>
</dbReference>
<dbReference type="OrthoDB" id="5597984at2759"/>
<dbReference type="EMBL" id="MCFL01000040">
    <property type="protein sequence ID" value="ORZ32924.1"/>
    <property type="molecule type" value="Genomic_DNA"/>
</dbReference>
<evidence type="ECO:0000313" key="3">
    <source>
        <dbReference type="EMBL" id="ORZ32924.1"/>
    </source>
</evidence>
<gene>
    <name evidence="3" type="ORF">BCR44DRAFT_46619</name>
</gene>
<dbReference type="Proteomes" id="UP000193411">
    <property type="component" value="Unassembled WGS sequence"/>
</dbReference>
<dbReference type="InterPro" id="IPR000210">
    <property type="entry name" value="BTB/POZ_dom"/>
</dbReference>
<dbReference type="Pfam" id="PF00651">
    <property type="entry name" value="BTB"/>
    <property type="match status" value="1"/>
</dbReference>
<sequence length="354" mass="38792">MSTSTASPQQPSTSAEHAVITFAASDSRQEWQKVDQSTATHPGKYFDYHIVVRSSVSKVVGAFDLFLVIDKASTSALAPFDTLSIKLTIVLDGAMHYTVSVYDSYPRAQKLQIDPITVTIDLVSLSQGSTYFKTFKSKAPTGTRSTEFSFKRATVTLHEAVGPKPTHLASLSRTLDTPALCDCALVPNDSKLPIHVSRAILAQASPFFATMFNGNWSESSANQSRSAADPMPFNWPARAIVLCLVHIYSGWVAGQSLPKFKTIRRVCKRYSLDVETLNRHAWVDVLDLAQMLGLTRLAQAANRVIVRLMDHEHHSLLAAGVGDIPDESEESEEDEEVHADASKPKEATKEGSKE</sequence>
<evidence type="ECO:0000259" key="2">
    <source>
        <dbReference type="PROSITE" id="PS50097"/>
    </source>
</evidence>
<protein>
    <recommendedName>
        <fullName evidence="2">BTB domain-containing protein</fullName>
    </recommendedName>
</protein>
<dbReference type="SUPFAM" id="SSF54695">
    <property type="entry name" value="POZ domain"/>
    <property type="match status" value="1"/>
</dbReference>
<feature type="compositionally biased region" description="Acidic residues" evidence="1">
    <location>
        <begin position="324"/>
        <end position="337"/>
    </location>
</feature>
<dbReference type="CDD" id="cd18186">
    <property type="entry name" value="BTB_POZ_ZBTB_KLHL-like"/>
    <property type="match status" value="1"/>
</dbReference>
<keyword evidence="4" id="KW-1185">Reference proteome</keyword>
<feature type="domain" description="BTB" evidence="2">
    <location>
        <begin position="181"/>
        <end position="256"/>
    </location>
</feature>
<dbReference type="PROSITE" id="PS50097">
    <property type="entry name" value="BTB"/>
    <property type="match status" value="1"/>
</dbReference>
<name>A0A1Y2HFZ2_9FUNG</name>
<comment type="caution">
    <text evidence="3">The sequence shown here is derived from an EMBL/GenBank/DDBJ whole genome shotgun (WGS) entry which is preliminary data.</text>
</comment>
<organism evidence="3 4">
    <name type="scientific">Catenaria anguillulae PL171</name>
    <dbReference type="NCBI Taxonomy" id="765915"/>
    <lineage>
        <taxon>Eukaryota</taxon>
        <taxon>Fungi</taxon>
        <taxon>Fungi incertae sedis</taxon>
        <taxon>Blastocladiomycota</taxon>
        <taxon>Blastocladiomycetes</taxon>
        <taxon>Blastocladiales</taxon>
        <taxon>Catenariaceae</taxon>
        <taxon>Catenaria</taxon>
    </lineage>
</organism>
<dbReference type="AlphaFoldDB" id="A0A1Y2HFZ2"/>
<feature type="compositionally biased region" description="Basic and acidic residues" evidence="1">
    <location>
        <begin position="338"/>
        <end position="354"/>
    </location>
</feature>
<reference evidence="3 4" key="1">
    <citation type="submission" date="2016-07" db="EMBL/GenBank/DDBJ databases">
        <title>Pervasive Adenine N6-methylation of Active Genes in Fungi.</title>
        <authorList>
            <consortium name="DOE Joint Genome Institute"/>
            <person name="Mondo S.J."/>
            <person name="Dannebaum R.O."/>
            <person name="Kuo R.C."/>
            <person name="Labutti K."/>
            <person name="Haridas S."/>
            <person name="Kuo A."/>
            <person name="Salamov A."/>
            <person name="Ahrendt S.R."/>
            <person name="Lipzen A."/>
            <person name="Sullivan W."/>
            <person name="Andreopoulos W.B."/>
            <person name="Clum A."/>
            <person name="Lindquist E."/>
            <person name="Daum C."/>
            <person name="Ramamoorthy G.K."/>
            <person name="Gryganskyi A."/>
            <person name="Culley D."/>
            <person name="Magnuson J.K."/>
            <person name="James T.Y."/>
            <person name="O'Malley M.A."/>
            <person name="Stajich J.E."/>
            <person name="Spatafora J.W."/>
            <person name="Visel A."/>
            <person name="Grigoriev I.V."/>
        </authorList>
    </citation>
    <scope>NUCLEOTIDE SEQUENCE [LARGE SCALE GENOMIC DNA]</scope>
    <source>
        <strain evidence="3 4">PL171</strain>
    </source>
</reference>
<feature type="region of interest" description="Disordered" evidence="1">
    <location>
        <begin position="321"/>
        <end position="354"/>
    </location>
</feature>
<proteinExistence type="predicted"/>
<dbReference type="InterPro" id="IPR011333">
    <property type="entry name" value="SKP1/BTB/POZ_sf"/>
</dbReference>
<evidence type="ECO:0000256" key="1">
    <source>
        <dbReference type="SAM" id="MobiDB-lite"/>
    </source>
</evidence>
<accession>A0A1Y2HFZ2</accession>